<evidence type="ECO:0000256" key="7">
    <source>
        <dbReference type="RuleBase" id="RU363032"/>
    </source>
</evidence>
<feature type="transmembrane region" description="Helical" evidence="7">
    <location>
        <begin position="12"/>
        <end position="35"/>
    </location>
</feature>
<dbReference type="PROSITE" id="PS50928">
    <property type="entry name" value="ABC_TM1"/>
    <property type="match status" value="1"/>
</dbReference>
<dbReference type="InterPro" id="IPR000515">
    <property type="entry name" value="MetI-like"/>
</dbReference>
<evidence type="ECO:0000259" key="8">
    <source>
        <dbReference type="PROSITE" id="PS50928"/>
    </source>
</evidence>
<evidence type="ECO:0000256" key="4">
    <source>
        <dbReference type="ARBA" id="ARBA00022692"/>
    </source>
</evidence>
<evidence type="ECO:0000313" key="9">
    <source>
        <dbReference type="EMBL" id="RGJ07862.1"/>
    </source>
</evidence>
<dbReference type="PANTHER" id="PTHR30193:SF41">
    <property type="entry name" value="DIACETYLCHITOBIOSE UPTAKE SYSTEM PERMEASE PROTEIN NGCF"/>
    <property type="match status" value="1"/>
</dbReference>
<reference evidence="9 10" key="1">
    <citation type="submission" date="2018-08" db="EMBL/GenBank/DDBJ databases">
        <title>A genome reference for cultivated species of the human gut microbiota.</title>
        <authorList>
            <person name="Zou Y."/>
            <person name="Xue W."/>
            <person name="Luo G."/>
        </authorList>
    </citation>
    <scope>NUCLEOTIDE SEQUENCE [LARGE SCALE GENOMIC DNA]</scope>
    <source>
        <strain evidence="9 10">TM09-12</strain>
    </source>
</reference>
<evidence type="ECO:0000256" key="5">
    <source>
        <dbReference type="ARBA" id="ARBA00022989"/>
    </source>
</evidence>
<dbReference type="PANTHER" id="PTHR30193">
    <property type="entry name" value="ABC TRANSPORTER PERMEASE PROTEIN"/>
    <property type="match status" value="1"/>
</dbReference>
<keyword evidence="6 7" id="KW-0472">Membrane</keyword>
<dbReference type="Proteomes" id="UP000263014">
    <property type="component" value="Unassembled WGS sequence"/>
</dbReference>
<keyword evidence="5 7" id="KW-1133">Transmembrane helix</keyword>
<comment type="subcellular location">
    <subcellularLocation>
        <location evidence="1 7">Cell membrane</location>
        <topology evidence="1 7">Multi-pass membrane protein</topology>
    </subcellularLocation>
</comment>
<gene>
    <name evidence="9" type="ORF">DXD79_00115</name>
</gene>
<evidence type="ECO:0000256" key="3">
    <source>
        <dbReference type="ARBA" id="ARBA00022475"/>
    </source>
</evidence>
<dbReference type="AlphaFoldDB" id="A0A374PEY3"/>
<feature type="transmembrane region" description="Helical" evidence="7">
    <location>
        <begin position="78"/>
        <end position="97"/>
    </location>
</feature>
<name>A0A374PEY3_9FIRM</name>
<dbReference type="SUPFAM" id="SSF161098">
    <property type="entry name" value="MetI-like"/>
    <property type="match status" value="1"/>
</dbReference>
<dbReference type="InterPro" id="IPR051393">
    <property type="entry name" value="ABC_transporter_permease"/>
</dbReference>
<evidence type="ECO:0000313" key="10">
    <source>
        <dbReference type="Proteomes" id="UP000263014"/>
    </source>
</evidence>
<feature type="transmembrane region" description="Helical" evidence="7">
    <location>
        <begin position="109"/>
        <end position="129"/>
    </location>
</feature>
<keyword evidence="2 7" id="KW-0813">Transport</keyword>
<comment type="caution">
    <text evidence="9">The sequence shown here is derived from an EMBL/GenBank/DDBJ whole genome shotgun (WGS) entry which is preliminary data.</text>
</comment>
<evidence type="ECO:0000256" key="2">
    <source>
        <dbReference type="ARBA" id="ARBA00022448"/>
    </source>
</evidence>
<sequence length="297" mass="33079">MMSTNLKKRSEIPYVLMALPAVAVFITFFILPLVFTIRYSFYNWTNFSPDVFFVGLKNYKKLFSDITIIGGIKNSLTYAFFTVLLQNLISLPVAVVLNTKFKGKNFFRATFFCPAVLSTLVVGYLWKYILSASDFGFVNQILNQLGVGTVNFLGNGKLALVSIIFTQVWQWFGWSMVIYLGNLQSISDDLYEAASIDGASTLRKFWHITIPGLAPAIKINLVTGIISGLKVFDVVLSMTNGGPAHKTDTILSLMFAKFSEGNYGYASSFGIMFLIVSMVLSAVLLGLFGKWERRLGQ</sequence>
<dbReference type="Pfam" id="PF00528">
    <property type="entry name" value="BPD_transp_1"/>
    <property type="match status" value="1"/>
</dbReference>
<dbReference type="GO" id="GO:0055085">
    <property type="term" value="P:transmembrane transport"/>
    <property type="evidence" value="ECO:0007669"/>
    <property type="project" value="InterPro"/>
</dbReference>
<feature type="transmembrane region" description="Helical" evidence="7">
    <location>
        <begin position="263"/>
        <end position="288"/>
    </location>
</feature>
<keyword evidence="4 7" id="KW-0812">Transmembrane</keyword>
<dbReference type="EMBL" id="QSON01000001">
    <property type="protein sequence ID" value="RGJ07862.1"/>
    <property type="molecule type" value="Genomic_DNA"/>
</dbReference>
<protein>
    <submittedName>
        <fullName evidence="9">Sugar ABC transporter permease</fullName>
    </submittedName>
</protein>
<comment type="similarity">
    <text evidence="7">Belongs to the binding-protein-dependent transport system permease family.</text>
</comment>
<accession>A0A374PEY3</accession>
<keyword evidence="3" id="KW-1003">Cell membrane</keyword>
<organism evidence="9 10">
    <name type="scientific">Hungatella hathewayi</name>
    <dbReference type="NCBI Taxonomy" id="154046"/>
    <lineage>
        <taxon>Bacteria</taxon>
        <taxon>Bacillati</taxon>
        <taxon>Bacillota</taxon>
        <taxon>Clostridia</taxon>
        <taxon>Lachnospirales</taxon>
        <taxon>Lachnospiraceae</taxon>
        <taxon>Hungatella</taxon>
    </lineage>
</organism>
<dbReference type="CDD" id="cd06261">
    <property type="entry name" value="TM_PBP2"/>
    <property type="match status" value="1"/>
</dbReference>
<evidence type="ECO:0000256" key="1">
    <source>
        <dbReference type="ARBA" id="ARBA00004651"/>
    </source>
</evidence>
<evidence type="ECO:0000256" key="6">
    <source>
        <dbReference type="ARBA" id="ARBA00023136"/>
    </source>
</evidence>
<proteinExistence type="inferred from homology"/>
<dbReference type="GO" id="GO:0005886">
    <property type="term" value="C:plasma membrane"/>
    <property type="evidence" value="ECO:0007669"/>
    <property type="project" value="UniProtKB-SubCell"/>
</dbReference>
<dbReference type="Gene3D" id="1.10.3720.10">
    <property type="entry name" value="MetI-like"/>
    <property type="match status" value="1"/>
</dbReference>
<feature type="domain" description="ABC transmembrane type-1" evidence="8">
    <location>
        <begin position="72"/>
        <end position="284"/>
    </location>
</feature>
<dbReference type="InterPro" id="IPR035906">
    <property type="entry name" value="MetI-like_sf"/>
</dbReference>